<keyword evidence="9 16" id="KW-1133">Transmembrane helix</keyword>
<keyword evidence="5 16" id="KW-0812">Transmembrane</keyword>
<evidence type="ECO:0000259" key="17">
    <source>
        <dbReference type="PROSITE" id="PS50191"/>
    </source>
</evidence>
<feature type="transmembrane region" description="Helical" evidence="16">
    <location>
        <begin position="955"/>
        <end position="973"/>
    </location>
</feature>
<keyword evidence="19" id="KW-1185">Reference proteome</keyword>
<dbReference type="SUPFAM" id="SSF81324">
    <property type="entry name" value="Voltage-gated potassium channels"/>
    <property type="match status" value="5"/>
</dbReference>
<feature type="transmembrane region" description="Helical" evidence="16">
    <location>
        <begin position="1805"/>
        <end position="1825"/>
    </location>
</feature>
<evidence type="ECO:0000256" key="15">
    <source>
        <dbReference type="SAM" id="MobiDB-lite"/>
    </source>
</evidence>
<keyword evidence="12" id="KW-0325">Glycoprotein</keyword>
<dbReference type="InterPro" id="IPR050599">
    <property type="entry name" value="VDCC_alpha-1_subunit"/>
</dbReference>
<dbReference type="InterPro" id="IPR027359">
    <property type="entry name" value="Volt_channel_dom_sf"/>
</dbReference>
<keyword evidence="4" id="KW-0107">Calcium channel</keyword>
<feature type="transmembrane region" description="Helical" evidence="16">
    <location>
        <begin position="292"/>
        <end position="310"/>
    </location>
</feature>
<evidence type="ECO:0000256" key="11">
    <source>
        <dbReference type="ARBA" id="ARBA00023136"/>
    </source>
</evidence>
<evidence type="ECO:0000256" key="1">
    <source>
        <dbReference type="ARBA" id="ARBA00004141"/>
    </source>
</evidence>
<dbReference type="Pfam" id="PF00520">
    <property type="entry name" value="Ion_trans"/>
    <property type="match status" value="5"/>
</dbReference>
<dbReference type="SUPFAM" id="SSF46938">
    <property type="entry name" value="CRAL/TRIO N-terminal domain"/>
    <property type="match status" value="2"/>
</dbReference>
<feature type="transmembrane region" description="Helical" evidence="16">
    <location>
        <begin position="2048"/>
        <end position="2072"/>
    </location>
</feature>
<keyword evidence="8" id="KW-0851">Voltage-gated channel</keyword>
<evidence type="ECO:0000256" key="3">
    <source>
        <dbReference type="ARBA" id="ARBA00022568"/>
    </source>
</evidence>
<gene>
    <name evidence="18" type="ORF">AK812_SmicGene21025</name>
</gene>
<keyword evidence="14" id="KW-0175">Coiled coil</keyword>
<evidence type="ECO:0000256" key="5">
    <source>
        <dbReference type="ARBA" id="ARBA00022692"/>
    </source>
</evidence>
<dbReference type="Gene3D" id="1.20.120.350">
    <property type="entry name" value="Voltage-gated potassium channels. Chain C"/>
    <property type="match status" value="5"/>
</dbReference>
<keyword evidence="3" id="KW-0109">Calcium transport</keyword>
<feature type="transmembrane region" description="Helical" evidence="16">
    <location>
        <begin position="993"/>
        <end position="1015"/>
    </location>
</feature>
<keyword evidence="10" id="KW-0406">Ion transport</keyword>
<feature type="transmembrane region" description="Helical" evidence="16">
    <location>
        <begin position="1482"/>
        <end position="1501"/>
    </location>
</feature>
<feature type="transmembrane region" description="Helical" evidence="16">
    <location>
        <begin position="498"/>
        <end position="517"/>
    </location>
</feature>
<dbReference type="GO" id="GO:0098703">
    <property type="term" value="P:calcium ion import across plasma membrane"/>
    <property type="evidence" value="ECO:0007669"/>
    <property type="project" value="TreeGrafter"/>
</dbReference>
<feature type="transmembrane region" description="Helical" evidence="16">
    <location>
        <begin position="1718"/>
        <end position="1744"/>
    </location>
</feature>
<dbReference type="GO" id="GO:0008331">
    <property type="term" value="F:high voltage-gated calcium channel activity"/>
    <property type="evidence" value="ECO:0007669"/>
    <property type="project" value="TreeGrafter"/>
</dbReference>
<feature type="compositionally biased region" description="Basic and acidic residues" evidence="15">
    <location>
        <begin position="2334"/>
        <end position="2347"/>
    </location>
</feature>
<evidence type="ECO:0000256" key="6">
    <source>
        <dbReference type="ARBA" id="ARBA00022737"/>
    </source>
</evidence>
<feature type="coiled-coil region" evidence="14">
    <location>
        <begin position="2384"/>
        <end position="2425"/>
    </location>
</feature>
<keyword evidence="7" id="KW-0106">Calcium</keyword>
<dbReference type="EMBL" id="LSRX01000457">
    <property type="protein sequence ID" value="OLP96725.1"/>
    <property type="molecule type" value="Genomic_DNA"/>
</dbReference>
<evidence type="ECO:0000256" key="7">
    <source>
        <dbReference type="ARBA" id="ARBA00022837"/>
    </source>
</evidence>
<comment type="subcellular location">
    <subcellularLocation>
        <location evidence="1">Membrane</location>
        <topology evidence="1">Multi-pass membrane protein</topology>
    </subcellularLocation>
</comment>
<dbReference type="InterPro" id="IPR036865">
    <property type="entry name" value="CRAL-TRIO_dom_sf"/>
</dbReference>
<feature type="transmembrane region" description="Helical" evidence="16">
    <location>
        <begin position="628"/>
        <end position="647"/>
    </location>
</feature>
<dbReference type="Pfam" id="PF00650">
    <property type="entry name" value="CRAL_TRIO"/>
    <property type="match status" value="2"/>
</dbReference>
<dbReference type="InterPro" id="IPR036273">
    <property type="entry name" value="CRAL/TRIO_N_dom_sf"/>
</dbReference>
<keyword evidence="11 16" id="KW-0472">Membrane</keyword>
<evidence type="ECO:0000256" key="14">
    <source>
        <dbReference type="SAM" id="Coils"/>
    </source>
</evidence>
<reference evidence="18 19" key="1">
    <citation type="submission" date="2016-02" db="EMBL/GenBank/DDBJ databases">
        <title>Genome analysis of coral dinoflagellate symbionts highlights evolutionary adaptations to a symbiotic lifestyle.</title>
        <authorList>
            <person name="Aranda M."/>
            <person name="Li Y."/>
            <person name="Liew Y.J."/>
            <person name="Baumgarten S."/>
            <person name="Simakov O."/>
            <person name="Wilson M."/>
            <person name="Piel J."/>
            <person name="Ashoor H."/>
            <person name="Bougouffa S."/>
            <person name="Bajic V.B."/>
            <person name="Ryu T."/>
            <person name="Ravasi T."/>
            <person name="Bayer T."/>
            <person name="Micklem G."/>
            <person name="Kim H."/>
            <person name="Bhak J."/>
            <person name="Lajeunesse T.C."/>
            <person name="Voolstra C.R."/>
        </authorList>
    </citation>
    <scope>NUCLEOTIDE SEQUENCE [LARGE SCALE GENOMIC DNA]</scope>
    <source>
        <strain evidence="18 19">CCMP2467</strain>
    </source>
</reference>
<dbReference type="Gene3D" id="1.10.287.70">
    <property type="match status" value="5"/>
</dbReference>
<dbReference type="GO" id="GO:0005891">
    <property type="term" value="C:voltage-gated calcium channel complex"/>
    <property type="evidence" value="ECO:0007669"/>
    <property type="project" value="TreeGrafter"/>
</dbReference>
<sequence>MVTAMPKHFGHHLREMRNSHRQSPGSSIYPESIQEIRRSLYWILEEPDASSDVPRVLTIGVACLNVLLILLSLVSLVLETTPVFRETTSEDMWQNIEIVTTGCFTLGYVLRLWVCDVFGASAVEWFFKPLNLCDLLAILPVYAQTVVRQWDLEFLRVLRVVRLFKIGHYSEGVRMMNAALFNSLSALYVLIFLFVIGLVTFASAIYFTEKLACPDFALANLTEFVEYNAECENSRIGAVSYGSCCAYMCANMPAGSYPLCHSTFEAQAADAGSSEWKVEAMHDLDIDSVLTGMWWAAVTMTTVGYGDIYVKHWTSKLVASVTMVTGMLIIAMPFAIVGTKFSEAAGNCAVAELEIDEVQGEISTRGTSGSTGTIESPKTQAKQLVKQGSTKSLAEMEILLETLRSEVEEATALKREILQLQVLRDNLWTSLEHAMARMAFEGIISLNALMVDGPWFHAVSAQRRAKTTVISPFCAKSLGFIHRDWLIRRAAIEITTSWIFESLILFLIVANSFVLAVQNYYYDQENYWGNVLERETELVFTIFFTVECAMKIVACGFVAHPRAYLRDPWNWVDFTVVVVGLLGAMQVEAFEFLKPARVLRPLRSLSAVPGIRHLFRTIILSLPGLKDVVLLAVFLLVMFGVLGLHFWSGLLHRSCRLTAQPLHFTAAAASGSPCAGWCFDNTSVVSVSGTLVNSSLVFDTYCRPDAKCLDAWRSGNEYYLWPLDTQQERFCGEHSCERYAVGSESPDEVLRLLGSVQGSEVVTFCGSPLASDPEFGPEVVNQELAGINLNNWDLEVTGEGRNWGLTHFDNVAAAFLVVFQSVTLEGWSDIMGMVQDAQSTVVGFIYFLLLIVLGAFFLVNVILAIIWDVFLNVRERQLQEKEEEEAEAEKAISEDLQLTALADPSRGVTSVERHGCKDFLRHLIVTRGIIDPEEVLREESTWKFVKWSRLVATNWLFNAGVMAMILINVLVLAMDRYPEHLVESSVGDVLNYIFNIVFLLECVILHLALGPLVYWQDNAMAFDGVIVILSVVDILNDLASGAESGGSAITALRAFRMLRIFKLAKKFPSMKILLSAGVKTLMSMGDFVALLFLILCVFALMAQSFFGGTFMFDPENGSLVPKEEYRSRCPMGPGDKPVCVPRAHFDTFLWSFITIFQILTGENWNTVMYDGMRATGWMALWFFLLVVIFGNFVILNLFLAILMSNFDEQRSKLHEAMASKRELLRALETDSEEEAPVSPEGPRRAWEAQPGEEASGRPSALAVVPGAPAPAPGRSPRATPRSSRARTRMTVSALTARLDWQDHELACARRCGKRSCLVFSQESPVRKACLSLIKHPHFDQVIMVFIILSSILMAFENPLLDPSSIQVRVLEVLSTIFTCIFSFELVVKMIALGVVCNPEDPQQPRAYLRSFENALDFVIVIVSVLDAIQTWFLRGSNGGVIAVMKIFRVVRMLRPLRLISRNKNLKVVVKTILAAVPELRNLLVFSSIFFLIFGLLAVGNLKGSYHSCKDKELEDHDFQSLNMTPLCVETARGFNGSEGLQVLAQRPAEGCAPASASEAWQRPSRDTPICEVHCDGSGHSFCQNSTQPWGYHVMRCSDCSTAFCSGSDSANHAACIQSCTRHEYFCKEVASAQREACLEQCVAACTCRQHCWGLIQDAALCTEQGGKWVNMNQNFDDLLVGTISLFEISTTEGWVDVMLAAVDSRGPYLQPRRDANEFIGSMLFVAFMLIGSFFVLNLCVGVIIDNYNKQKSASDAGYVLVTETQAAWMTQMKALYLRRSFFTQVNVDRLGPSRQHRFRIITSSAFENFIMACILMQLCILMMVWQPRERQGSWEAFLSTCGLLFTVIFHIECLLKLSALHCNYFREPWNVFDFFCVVMSDVVAIIEAALTNSTVNLSALVSALRVFRVARLFRLVRFLKGLNKLLLAFALSVPKLLNVGLVMVLLLYLYAVLGVSLFAKVAYTGTGIYGPQTNFRSFFQAISLLIRSMTGEGFNEIMHDLSKSQWYYESILEIKCSELDLESRTFANLDLNGDGMVDDPTECGSALAYIYFISYTIFVSFVILNLFIAVIFEGFEESRGSELKEVINKCLENWERYDPFNTMLVALPKALDFIDETVEELMNAHQPSKGQCIPESRWDSRSTIDMNASEAMWSMYNLQYVRTLGLEIRSDGKVRLVQAVRAILRRLLIAGGPYTTFLPLQERRQRVRELEVLEAMVRSETEEDPAVAEIVALEARQKKQIQEALGEGALPMPSLPGHLQLSQLRALHPAVRREGVVEFSMLEKVAAAKIQRRSKESFQRRRDRARADHADSAPEASADRGLRAALQAAPDLGYSDRADQSRDRAEMAQRQLAEVQRTGLEKELLALRGELTARRMLERFAFTVRRYAQDFEDFEVNIDTLEREQEAAEEEAEEEDDQNDEVDLAGSTYIEPCEVDGRIAWARIDEVCQNLRGYKNLPNFQHRPAVENPGLVWWFLRDRRLDVQEATEKLVKCLRWRQKFRVEYLGPDMFLKEMRAGKGYVHRHPDVVGRPVIVAIARRHNVFDRSLLESSRMCTWMLETAMKQCDTLEPPPMKGPKMATSTSSKPEQALGIFDLRAFSPLQADLEVAGFLIEVLYNYYPGRTGKVLLVGAPDLFRSFWENIKPLLGRYSSLADFVSVEELREHYFEPGLEPPEFAATGQAQVLRSAGPGAGRGFFAAAKGPGRHAVAFSGTSALVLACGLGLLRRRRALAQQAHSAVYGAPVGLGTCRIENEVEVDAETAEEHIRQLQQRIPEVFKFRGRPAAQNRALLWWFLRDRHLDVAEAASKLRKCLEWRKEFSVERLGPELFIKEMRSRKAYLHAHRDITGRPVLVVIARRHNILERRFKESCSMCTWYMEQLLDRLTTLEPSFSGSGEADKVEQALAIVDLSGFTPLQADLEFVCFMIDVIHNYYPRRLARILLVDAPDLFESFWKSICPLLHHYKDLAEFTTAREVGRRYFSCPEKAPPELLKSYRA</sequence>
<feature type="region of interest" description="Disordered" evidence="15">
    <location>
        <begin position="2293"/>
        <end position="2350"/>
    </location>
</feature>
<evidence type="ECO:0000313" key="19">
    <source>
        <dbReference type="Proteomes" id="UP000186817"/>
    </source>
</evidence>
<feature type="transmembrane region" description="Helical" evidence="16">
    <location>
        <begin position="1372"/>
        <end position="1394"/>
    </location>
</feature>
<feature type="coiled-coil region" evidence="14">
    <location>
        <begin position="393"/>
        <end position="420"/>
    </location>
</feature>
<keyword evidence="13" id="KW-0407">Ion channel</keyword>
<dbReference type="Gene3D" id="3.40.525.10">
    <property type="entry name" value="CRAL-TRIO lipid binding domain"/>
    <property type="match status" value="2"/>
</dbReference>
<feature type="transmembrane region" description="Helical" evidence="16">
    <location>
        <begin position="1925"/>
        <end position="1951"/>
    </location>
</feature>
<feature type="transmembrane region" description="Helical" evidence="16">
    <location>
        <begin position="1837"/>
        <end position="1857"/>
    </location>
</feature>
<evidence type="ECO:0000256" key="10">
    <source>
        <dbReference type="ARBA" id="ARBA00023065"/>
    </source>
</evidence>
<proteinExistence type="predicted"/>
<feature type="transmembrane region" description="Helical" evidence="16">
    <location>
        <begin position="56"/>
        <end position="78"/>
    </location>
</feature>
<feature type="transmembrane region" description="Helical" evidence="16">
    <location>
        <begin position="1869"/>
        <end position="1889"/>
    </location>
</feature>
<feature type="transmembrane region" description="Helical" evidence="16">
    <location>
        <begin position="184"/>
        <end position="207"/>
    </location>
</feature>
<dbReference type="PRINTS" id="PR00169">
    <property type="entry name" value="KCHANNEL"/>
</dbReference>
<dbReference type="Proteomes" id="UP000186817">
    <property type="component" value="Unassembled WGS sequence"/>
</dbReference>
<dbReference type="OMA" id="ECENSRI"/>
<feature type="domain" description="CRAL-TRIO" evidence="17">
    <location>
        <begin position="2507"/>
        <end position="2683"/>
    </location>
</feature>
<feature type="transmembrane region" description="Helical" evidence="16">
    <location>
        <begin position="1406"/>
        <end position="1425"/>
    </location>
</feature>
<feature type="transmembrane region" description="Helical" evidence="16">
    <location>
        <begin position="317"/>
        <end position="338"/>
    </location>
</feature>
<evidence type="ECO:0000256" key="2">
    <source>
        <dbReference type="ARBA" id="ARBA00022448"/>
    </source>
</evidence>
<dbReference type="PROSITE" id="PS50191">
    <property type="entry name" value="CRAL_TRIO"/>
    <property type="match status" value="2"/>
</dbReference>
<feature type="compositionally biased region" description="Basic and acidic residues" evidence="15">
    <location>
        <begin position="2293"/>
        <end position="2322"/>
    </location>
</feature>
<keyword evidence="2" id="KW-0813">Transport</keyword>
<dbReference type="InterPro" id="IPR001251">
    <property type="entry name" value="CRAL-TRIO_dom"/>
</dbReference>
<evidence type="ECO:0000256" key="12">
    <source>
        <dbReference type="ARBA" id="ARBA00023180"/>
    </source>
</evidence>
<comment type="caution">
    <text evidence="18">The sequence shown here is derived from an EMBL/GenBank/DDBJ whole genome shotgun (WGS) entry which is preliminary data.</text>
</comment>
<protein>
    <submittedName>
        <fullName evidence="18">Muscle calcium channel subunit alpha-1</fullName>
    </submittedName>
</protein>
<dbReference type="SUPFAM" id="SSF52087">
    <property type="entry name" value="CRAL/TRIO domain"/>
    <property type="match status" value="2"/>
</dbReference>
<evidence type="ECO:0000256" key="13">
    <source>
        <dbReference type="ARBA" id="ARBA00023303"/>
    </source>
</evidence>
<dbReference type="PANTHER" id="PTHR45628">
    <property type="entry name" value="VOLTAGE-DEPENDENT CALCIUM CHANNEL TYPE A SUBUNIT ALPHA-1"/>
    <property type="match status" value="1"/>
</dbReference>
<feature type="transmembrane region" description="Helical" evidence="16">
    <location>
        <begin position="844"/>
        <end position="871"/>
    </location>
</feature>
<feature type="transmembrane region" description="Helical" evidence="16">
    <location>
        <begin position="1341"/>
        <end position="1360"/>
    </location>
</feature>
<name>A0A1Q9DNI3_SYMMI</name>
<dbReference type="OrthoDB" id="193091at2759"/>
<dbReference type="CDD" id="cd00170">
    <property type="entry name" value="SEC14"/>
    <property type="match status" value="2"/>
</dbReference>
<evidence type="ECO:0000313" key="18">
    <source>
        <dbReference type="EMBL" id="OLP96725.1"/>
    </source>
</evidence>
<feature type="transmembrane region" description="Helical" evidence="16">
    <location>
        <begin position="538"/>
        <end position="559"/>
    </location>
</feature>
<evidence type="ECO:0000256" key="4">
    <source>
        <dbReference type="ARBA" id="ARBA00022673"/>
    </source>
</evidence>
<feature type="coiled-coil region" evidence="14">
    <location>
        <begin position="871"/>
        <end position="898"/>
    </location>
</feature>
<feature type="transmembrane region" description="Helical" evidence="16">
    <location>
        <begin position="1087"/>
        <end position="1112"/>
    </location>
</feature>
<feature type="transmembrane region" description="Helical" evidence="16">
    <location>
        <begin position="1178"/>
        <end position="1202"/>
    </location>
</feature>
<organism evidence="18 19">
    <name type="scientific">Symbiodinium microadriaticum</name>
    <name type="common">Dinoflagellate</name>
    <name type="synonym">Zooxanthella microadriatica</name>
    <dbReference type="NCBI Taxonomy" id="2951"/>
    <lineage>
        <taxon>Eukaryota</taxon>
        <taxon>Sar</taxon>
        <taxon>Alveolata</taxon>
        <taxon>Dinophyceae</taxon>
        <taxon>Suessiales</taxon>
        <taxon>Symbiodiniaceae</taxon>
        <taxon>Symbiodinium</taxon>
    </lineage>
</organism>
<feature type="domain" description="CRAL-TRIO" evidence="17">
    <location>
        <begin position="2825"/>
        <end position="2995"/>
    </location>
</feature>
<feature type="region of interest" description="Disordered" evidence="15">
    <location>
        <begin position="1228"/>
        <end position="1286"/>
    </location>
</feature>
<dbReference type="PANTHER" id="PTHR45628:SF7">
    <property type="entry name" value="VOLTAGE-DEPENDENT CALCIUM CHANNEL TYPE A SUBUNIT ALPHA-1"/>
    <property type="match status" value="1"/>
</dbReference>
<evidence type="ECO:0000256" key="16">
    <source>
        <dbReference type="SAM" id="Phobius"/>
    </source>
</evidence>
<dbReference type="InterPro" id="IPR005821">
    <property type="entry name" value="Ion_trans_dom"/>
</dbReference>
<dbReference type="FunFam" id="1.20.120.350:FF:000009">
    <property type="entry name" value="Voltage-dependent T-type calcium channel subunit alpha"/>
    <property type="match status" value="1"/>
</dbReference>
<accession>A0A1Q9DNI3</accession>
<evidence type="ECO:0000256" key="9">
    <source>
        <dbReference type="ARBA" id="ARBA00022989"/>
    </source>
</evidence>
<dbReference type="SMART" id="SM00516">
    <property type="entry name" value="SEC14"/>
    <property type="match status" value="2"/>
</dbReference>
<evidence type="ECO:0000256" key="8">
    <source>
        <dbReference type="ARBA" id="ARBA00022882"/>
    </source>
</evidence>
<keyword evidence="6" id="KW-0677">Repeat</keyword>